<evidence type="ECO:0008006" key="3">
    <source>
        <dbReference type="Google" id="ProtNLM"/>
    </source>
</evidence>
<dbReference type="AlphaFoldDB" id="A0A1H8B3L2"/>
<accession>A0A1H8B3L2</accession>
<name>A0A1H8B3L2_STRJI</name>
<protein>
    <recommendedName>
        <fullName evidence="3">Tetratricopeptide repeat-containing protein</fullName>
    </recommendedName>
</protein>
<organism evidence="1 2">
    <name type="scientific">Streptacidiphilus jiangxiensis</name>
    <dbReference type="NCBI Taxonomy" id="235985"/>
    <lineage>
        <taxon>Bacteria</taxon>
        <taxon>Bacillati</taxon>
        <taxon>Actinomycetota</taxon>
        <taxon>Actinomycetes</taxon>
        <taxon>Kitasatosporales</taxon>
        <taxon>Streptomycetaceae</taxon>
        <taxon>Streptacidiphilus</taxon>
    </lineage>
</organism>
<dbReference type="eggNOG" id="COG5606">
    <property type="taxonomic scope" value="Bacteria"/>
</dbReference>
<keyword evidence="2" id="KW-1185">Reference proteome</keyword>
<proteinExistence type="predicted"/>
<sequence length="449" mass="49038">MGELVPRLKVLAQEMGWDTFERFNLQFAHFARVAAEQTGDRRLESVLVSRRSYTRWMTVGLKGTPTIRPGIVLSYMFRMSVDRLFEVVDPDSLGGPLPAPVPAGALASPPVLDLDDPLAVLDRARRLTTSNADTSLVDMARTAILSIVERYEALGPHQLAGEAKLLRTMLHTLLDGQQPPSRRAELFRLTSQVAGLLGYMAVNAARPDAAHAYCEEALLLAKDIHDVELQMWARGTQSLGLYYQGRYRDADEAAAAGVALAPDHPQAIRLLANGRARALARMDRRAETERAIGQALALTEAQHVPDGLTACISFEPYSRARTVANVVTAYLSLGAAPQVLRYAEEIDPLIEESDSGWSRALVGLDVATALLRQQSPEVEHAMHMGRTALRSGTAPPITSVLQRGVELYREAGRWRSEPAVGDYAEELRAWRARPAALPLASAGSPPDES</sequence>
<dbReference type="SUPFAM" id="SSF48452">
    <property type="entry name" value="TPR-like"/>
    <property type="match status" value="1"/>
</dbReference>
<gene>
    <name evidence="1" type="ORF">SAMN05414137_15512</name>
</gene>
<reference evidence="2" key="1">
    <citation type="submission" date="2016-10" db="EMBL/GenBank/DDBJ databases">
        <authorList>
            <person name="Varghese N."/>
        </authorList>
    </citation>
    <scope>NUCLEOTIDE SEQUENCE [LARGE SCALE GENOMIC DNA]</scope>
    <source>
        <strain evidence="2">DSM 45096 / BCRC 16803 / CGMCC 4.1857 / CIP 109030 / JCM 12277 / KCTC 19219 / NBRC 100920 / 33214</strain>
    </source>
</reference>
<dbReference type="STRING" id="235985.SAMN05414137_15512"/>
<dbReference type="RefSeq" id="WP_236656066.1">
    <property type="nucleotide sequence ID" value="NZ_BBPN01000016.1"/>
</dbReference>
<evidence type="ECO:0000313" key="2">
    <source>
        <dbReference type="Proteomes" id="UP000183015"/>
    </source>
</evidence>
<evidence type="ECO:0000313" key="1">
    <source>
        <dbReference type="EMBL" id="SEM76694.1"/>
    </source>
</evidence>
<dbReference type="InterPro" id="IPR011990">
    <property type="entry name" value="TPR-like_helical_dom_sf"/>
</dbReference>
<dbReference type="Gene3D" id="1.25.40.10">
    <property type="entry name" value="Tetratricopeptide repeat domain"/>
    <property type="match status" value="1"/>
</dbReference>
<dbReference type="Proteomes" id="UP000183015">
    <property type="component" value="Unassembled WGS sequence"/>
</dbReference>
<dbReference type="EMBL" id="FOAZ01000055">
    <property type="protein sequence ID" value="SEM76694.1"/>
    <property type="molecule type" value="Genomic_DNA"/>
</dbReference>